<name>A0ABW1TS79_9BURK</name>
<gene>
    <name evidence="1" type="ORF">ACFQND_03910</name>
</gene>
<reference evidence="2" key="1">
    <citation type="journal article" date="2019" name="Int. J. Syst. Evol. Microbiol.">
        <title>The Global Catalogue of Microorganisms (GCM) 10K type strain sequencing project: providing services to taxonomists for standard genome sequencing and annotation.</title>
        <authorList>
            <consortium name="The Broad Institute Genomics Platform"/>
            <consortium name="The Broad Institute Genome Sequencing Center for Infectious Disease"/>
            <person name="Wu L."/>
            <person name="Ma J."/>
        </authorList>
    </citation>
    <scope>NUCLEOTIDE SEQUENCE [LARGE SCALE GENOMIC DNA]</scope>
    <source>
        <strain evidence="2">CCUG 39402</strain>
    </source>
</reference>
<sequence length="78" mass="9155">RGLARGHRLIEQTCFERFAMQRLNTEGTLYELAVPYLSRDLLDEVIATLLDDMYRIAEDNQCLLETSFHEPATDTYWD</sequence>
<feature type="non-terminal residue" evidence="1">
    <location>
        <position position="1"/>
    </location>
</feature>
<dbReference type="EMBL" id="JBHSRS010000012">
    <property type="protein sequence ID" value="MFC6280374.1"/>
    <property type="molecule type" value="Genomic_DNA"/>
</dbReference>
<dbReference type="Proteomes" id="UP001596270">
    <property type="component" value="Unassembled WGS sequence"/>
</dbReference>
<protein>
    <submittedName>
        <fullName evidence="1">Tn3 family resolvase</fullName>
    </submittedName>
</protein>
<organism evidence="1 2">
    <name type="scientific">Polaromonas aquatica</name>
    <dbReference type="NCBI Taxonomy" id="332657"/>
    <lineage>
        <taxon>Bacteria</taxon>
        <taxon>Pseudomonadati</taxon>
        <taxon>Pseudomonadota</taxon>
        <taxon>Betaproteobacteria</taxon>
        <taxon>Burkholderiales</taxon>
        <taxon>Comamonadaceae</taxon>
        <taxon>Polaromonas</taxon>
    </lineage>
</organism>
<evidence type="ECO:0000313" key="1">
    <source>
        <dbReference type="EMBL" id="MFC6280374.1"/>
    </source>
</evidence>
<evidence type="ECO:0000313" key="2">
    <source>
        <dbReference type="Proteomes" id="UP001596270"/>
    </source>
</evidence>
<comment type="caution">
    <text evidence="1">The sequence shown here is derived from an EMBL/GenBank/DDBJ whole genome shotgun (WGS) entry which is preliminary data.</text>
</comment>
<proteinExistence type="predicted"/>
<accession>A0ABW1TS79</accession>
<keyword evidence="2" id="KW-1185">Reference proteome</keyword>